<dbReference type="RefSeq" id="WP_176761229.1">
    <property type="nucleotide sequence ID" value="NZ_FNJI01000019.1"/>
</dbReference>
<dbReference type="Proteomes" id="UP000199073">
    <property type="component" value="Unassembled WGS sequence"/>
</dbReference>
<evidence type="ECO:0000256" key="1">
    <source>
        <dbReference type="SAM" id="Phobius"/>
    </source>
</evidence>
<keyword evidence="1" id="KW-1133">Transmembrane helix</keyword>
<gene>
    <name evidence="2" type="ORF">SAMN05660330_02703</name>
</gene>
<organism evidence="2 3">
    <name type="scientific">Desulforhopalus singaporensis</name>
    <dbReference type="NCBI Taxonomy" id="91360"/>
    <lineage>
        <taxon>Bacteria</taxon>
        <taxon>Pseudomonadati</taxon>
        <taxon>Thermodesulfobacteriota</taxon>
        <taxon>Desulfobulbia</taxon>
        <taxon>Desulfobulbales</taxon>
        <taxon>Desulfocapsaceae</taxon>
        <taxon>Desulforhopalus</taxon>
    </lineage>
</organism>
<dbReference type="AlphaFoldDB" id="A0A1H0SJ84"/>
<proteinExistence type="predicted"/>
<evidence type="ECO:0000313" key="3">
    <source>
        <dbReference type="Proteomes" id="UP000199073"/>
    </source>
</evidence>
<keyword evidence="1" id="KW-0812">Transmembrane</keyword>
<feature type="transmembrane region" description="Helical" evidence="1">
    <location>
        <begin position="6"/>
        <end position="28"/>
    </location>
</feature>
<dbReference type="STRING" id="91360.SAMN05660330_02703"/>
<keyword evidence="1" id="KW-0472">Membrane</keyword>
<sequence>MIYDSWVLTGFASCNVLLVAMTVIAYIYQSIRDRGPQDDDSSGCKT</sequence>
<dbReference type="EMBL" id="FNJI01000019">
    <property type="protein sequence ID" value="SDP41777.1"/>
    <property type="molecule type" value="Genomic_DNA"/>
</dbReference>
<evidence type="ECO:0000313" key="2">
    <source>
        <dbReference type="EMBL" id="SDP41777.1"/>
    </source>
</evidence>
<protein>
    <submittedName>
        <fullName evidence="2">Uncharacterized protein</fullName>
    </submittedName>
</protein>
<keyword evidence="3" id="KW-1185">Reference proteome</keyword>
<name>A0A1H0SJ84_9BACT</name>
<accession>A0A1H0SJ84</accession>
<reference evidence="2 3" key="1">
    <citation type="submission" date="2016-10" db="EMBL/GenBank/DDBJ databases">
        <authorList>
            <person name="de Groot N.N."/>
        </authorList>
    </citation>
    <scope>NUCLEOTIDE SEQUENCE [LARGE SCALE GENOMIC DNA]</scope>
    <source>
        <strain evidence="2 3">DSM 12130</strain>
    </source>
</reference>